<dbReference type="InterPro" id="IPR011948">
    <property type="entry name" value="Dullard_phosphatase"/>
</dbReference>
<dbReference type="SUPFAM" id="SSF56784">
    <property type="entry name" value="HAD-like"/>
    <property type="match status" value="1"/>
</dbReference>
<dbReference type="SMART" id="SM00577">
    <property type="entry name" value="CPDc"/>
    <property type="match status" value="1"/>
</dbReference>
<proteinExistence type="predicted"/>
<dbReference type="AlphaFoldDB" id="A0A8J8NYQ8"/>
<dbReference type="Pfam" id="PF03031">
    <property type="entry name" value="NIF"/>
    <property type="match status" value="1"/>
</dbReference>
<evidence type="ECO:0000313" key="4">
    <source>
        <dbReference type="Proteomes" id="UP000785679"/>
    </source>
</evidence>
<dbReference type="FunFam" id="3.40.50.1000:FF:000184">
    <property type="entry name" value="Uncharacterized protein"/>
    <property type="match status" value="1"/>
</dbReference>
<gene>
    <name evidence="3" type="ORF">FGO68_gene3270</name>
</gene>
<evidence type="ECO:0000259" key="2">
    <source>
        <dbReference type="PROSITE" id="PS50969"/>
    </source>
</evidence>
<feature type="region of interest" description="Disordered" evidence="1">
    <location>
        <begin position="701"/>
        <end position="721"/>
    </location>
</feature>
<dbReference type="InterPro" id="IPR023214">
    <property type="entry name" value="HAD_sf"/>
</dbReference>
<sequence length="803" mass="92733">MEEFKMEERILTKSKQQHESSVDNSKLRYENLDTPIMRNKSLRYQQDSNTYHQTPKKTQKLTVLIKQTSSSIAISQATDKSQNPPQFVPTKCITLDNVMHKKLQPLLLQQQYPSSRDYAGVSRNQKQDGVGVPSPLARLKKEQIIINNQRGSTNSIKKTNNTVIVGNSQKTVALTSSMTSTKTTIYPRHQQTASPEKHSPYQEMMHNINQSQAKKILKTSKPPLQSHDSNPYQSKDPEQSYQCSLPDKEYNSTAGYDQSLMDEKYYSVAAYQSKEESVASKKREKKEFEIVHKNLNVRVMHEITEMFRKCNDEIPNVRIDLAKLKQNNSKQQDDVINNTFVSNEVRETDYDAELNTGRKASNLEHIMKSENSKQRLKLFQQTIRALNTTSNPSPQSASPKVGMHQKVVPQVMQEMSTDEQMMNIDENVLQVPQQVIDIQEEVESDSFQTNNNNNNQVHRMHLLQTMNTLRNLKSLENQYSLMYLTKPRVYLPPPRYGPDSKVFRKKTLIFDLDETLVHCLDQQELFSDEVKPDIIIPIPICLDEDDAPSDMDCVDAEFMVRPHLMYCLEELSRYYQIVVFTASEQSYANAIIDRIDPEGRYIEYRMYRQHCIETNFHLGGSTYLKDLRIIANRDLKDIILVDNATLCFALQLENGIPILPFYTDSKDDELLHLLFYLQCIAEVEDVREHNREAFKLRTMVDQKNNDEESQEDGFSQEGSSNNSVVLAAGKSQTSRNLHSQAMVLPAVVYDQIYMLQQPPQERNSFVPLMGLIQEESRESSQQYTFLHTKRLNSQPTMLEKIDE</sequence>
<reference evidence="3" key="1">
    <citation type="submission" date="2019-06" db="EMBL/GenBank/DDBJ databases">
        <authorList>
            <person name="Zheng W."/>
        </authorList>
    </citation>
    <scope>NUCLEOTIDE SEQUENCE</scope>
    <source>
        <strain evidence="3">QDHG01</strain>
    </source>
</reference>
<dbReference type="Proteomes" id="UP000785679">
    <property type="component" value="Unassembled WGS sequence"/>
</dbReference>
<dbReference type="EMBL" id="RRYP01003537">
    <property type="protein sequence ID" value="TNV83713.1"/>
    <property type="molecule type" value="Genomic_DNA"/>
</dbReference>
<dbReference type="PROSITE" id="PS50969">
    <property type="entry name" value="FCP1"/>
    <property type="match status" value="1"/>
</dbReference>
<dbReference type="Gene3D" id="3.40.50.1000">
    <property type="entry name" value="HAD superfamily/HAD-like"/>
    <property type="match status" value="1"/>
</dbReference>
<dbReference type="CDD" id="cd07521">
    <property type="entry name" value="HAD_FCP1-like"/>
    <property type="match status" value="1"/>
</dbReference>
<protein>
    <recommendedName>
        <fullName evidence="2">FCP1 homology domain-containing protein</fullName>
    </recommendedName>
</protein>
<comment type="caution">
    <text evidence="3">The sequence shown here is derived from an EMBL/GenBank/DDBJ whole genome shotgun (WGS) entry which is preliminary data.</text>
</comment>
<feature type="compositionally biased region" description="Polar residues" evidence="1">
    <location>
        <begin position="222"/>
        <end position="243"/>
    </location>
</feature>
<organism evidence="3 4">
    <name type="scientific">Halteria grandinella</name>
    <dbReference type="NCBI Taxonomy" id="5974"/>
    <lineage>
        <taxon>Eukaryota</taxon>
        <taxon>Sar</taxon>
        <taxon>Alveolata</taxon>
        <taxon>Ciliophora</taxon>
        <taxon>Intramacronucleata</taxon>
        <taxon>Spirotrichea</taxon>
        <taxon>Stichotrichia</taxon>
        <taxon>Sporadotrichida</taxon>
        <taxon>Halteriidae</taxon>
        <taxon>Halteria</taxon>
    </lineage>
</organism>
<keyword evidence="4" id="KW-1185">Reference proteome</keyword>
<dbReference type="InterPro" id="IPR050365">
    <property type="entry name" value="TIM50"/>
</dbReference>
<feature type="region of interest" description="Disordered" evidence="1">
    <location>
        <begin position="213"/>
        <end position="249"/>
    </location>
</feature>
<name>A0A8J8NYQ8_HALGN</name>
<feature type="compositionally biased region" description="Polar residues" evidence="1">
    <location>
        <begin position="712"/>
        <end position="721"/>
    </location>
</feature>
<evidence type="ECO:0000256" key="1">
    <source>
        <dbReference type="SAM" id="MobiDB-lite"/>
    </source>
</evidence>
<dbReference type="InterPro" id="IPR004274">
    <property type="entry name" value="FCP1_dom"/>
</dbReference>
<accession>A0A8J8NYQ8</accession>
<evidence type="ECO:0000313" key="3">
    <source>
        <dbReference type="EMBL" id="TNV83713.1"/>
    </source>
</evidence>
<feature type="region of interest" description="Disordered" evidence="1">
    <location>
        <begin position="1"/>
        <end position="27"/>
    </location>
</feature>
<dbReference type="InterPro" id="IPR036412">
    <property type="entry name" value="HAD-like_sf"/>
</dbReference>
<dbReference type="PANTHER" id="PTHR12210">
    <property type="entry name" value="DULLARD PROTEIN PHOSPHATASE"/>
    <property type="match status" value="1"/>
</dbReference>
<dbReference type="GO" id="GO:0016791">
    <property type="term" value="F:phosphatase activity"/>
    <property type="evidence" value="ECO:0007669"/>
    <property type="project" value="InterPro"/>
</dbReference>
<dbReference type="OrthoDB" id="277011at2759"/>
<dbReference type="NCBIfam" id="TIGR02251">
    <property type="entry name" value="HIF-SF_euk"/>
    <property type="match status" value="1"/>
</dbReference>
<feature type="domain" description="FCP1 homology" evidence="2">
    <location>
        <begin position="501"/>
        <end position="680"/>
    </location>
</feature>